<name>A0A182JD54_ANOAO</name>
<dbReference type="AlphaFoldDB" id="A0A182JD54"/>
<organism evidence="1">
    <name type="scientific">Anopheles atroparvus</name>
    <name type="common">European mosquito</name>
    <dbReference type="NCBI Taxonomy" id="41427"/>
    <lineage>
        <taxon>Eukaryota</taxon>
        <taxon>Metazoa</taxon>
        <taxon>Ecdysozoa</taxon>
        <taxon>Arthropoda</taxon>
        <taxon>Hexapoda</taxon>
        <taxon>Insecta</taxon>
        <taxon>Pterygota</taxon>
        <taxon>Neoptera</taxon>
        <taxon>Endopterygota</taxon>
        <taxon>Diptera</taxon>
        <taxon>Nematocera</taxon>
        <taxon>Culicoidea</taxon>
        <taxon>Culicidae</taxon>
        <taxon>Anophelinae</taxon>
        <taxon>Anopheles</taxon>
    </lineage>
</organism>
<evidence type="ECO:0000313" key="1">
    <source>
        <dbReference type="EnsemblMetazoa" id="AATE015854-PA.1"/>
    </source>
</evidence>
<reference evidence="1" key="1">
    <citation type="submission" date="2022-08" db="UniProtKB">
        <authorList>
            <consortium name="EnsemblMetazoa"/>
        </authorList>
    </citation>
    <scope>IDENTIFICATION</scope>
    <source>
        <strain evidence="1">EBRO</strain>
    </source>
</reference>
<proteinExistence type="predicted"/>
<dbReference type="VEuPathDB" id="VectorBase:AATE015854"/>
<accession>A0A182JD54</accession>
<dbReference type="EnsemblMetazoa" id="AATE015854-RA">
    <property type="protein sequence ID" value="AATE015854-PA.1"/>
    <property type="gene ID" value="AATE015854"/>
</dbReference>
<sequence length="208" mass="23997">MMHTIVLIQIIRLPGKLPIDLSNGRVMGMLIDGSLATLRSSPIGAAHRRAPHICTHRPTIGTVFKVVIPRWHAKLMCEEYFLTSELRPVVAVRRLHQTLERVPKVADLRERLEEILQLVVANEKSGKQERWDDRGWHDERAHFDREEAAGDEAVNLRQPSEQSADAPEHSYPINFIGLAAEIVHYQLERRDARYHPWEVGDEFREVVR</sequence>
<protein>
    <submittedName>
        <fullName evidence="1">Uncharacterized protein</fullName>
    </submittedName>
</protein>